<comment type="caution">
    <text evidence="1">The sequence shown here is derived from an EMBL/GenBank/DDBJ whole genome shotgun (WGS) entry which is preliminary data.</text>
</comment>
<accession>A0AA88LHV9</accession>
<gene>
    <name evidence="1" type="ORF">QYM36_008235</name>
</gene>
<protein>
    <submittedName>
        <fullName evidence="1">Uncharacterized protein</fullName>
    </submittedName>
</protein>
<keyword evidence="2" id="KW-1185">Reference proteome</keyword>
<dbReference type="Proteomes" id="UP001187531">
    <property type="component" value="Unassembled WGS sequence"/>
</dbReference>
<evidence type="ECO:0000313" key="1">
    <source>
        <dbReference type="EMBL" id="KAK2727679.1"/>
    </source>
</evidence>
<reference evidence="1" key="1">
    <citation type="submission" date="2023-07" db="EMBL/GenBank/DDBJ databases">
        <title>Chromosome-level genome assembly of Artemia franciscana.</title>
        <authorList>
            <person name="Jo E."/>
        </authorList>
    </citation>
    <scope>NUCLEOTIDE SEQUENCE</scope>
    <source>
        <tissue evidence="1">Whole body</tissue>
    </source>
</reference>
<evidence type="ECO:0000313" key="2">
    <source>
        <dbReference type="Proteomes" id="UP001187531"/>
    </source>
</evidence>
<dbReference type="EMBL" id="JAVRJZ010000001">
    <property type="protein sequence ID" value="KAK2727679.1"/>
    <property type="molecule type" value="Genomic_DNA"/>
</dbReference>
<organism evidence="1 2">
    <name type="scientific">Artemia franciscana</name>
    <name type="common">Brine shrimp</name>
    <name type="synonym">Artemia sanfranciscana</name>
    <dbReference type="NCBI Taxonomy" id="6661"/>
    <lineage>
        <taxon>Eukaryota</taxon>
        <taxon>Metazoa</taxon>
        <taxon>Ecdysozoa</taxon>
        <taxon>Arthropoda</taxon>
        <taxon>Crustacea</taxon>
        <taxon>Branchiopoda</taxon>
        <taxon>Anostraca</taxon>
        <taxon>Artemiidae</taxon>
        <taxon>Artemia</taxon>
    </lineage>
</organism>
<dbReference type="AlphaFoldDB" id="A0AA88LHV9"/>
<sequence>MYYRKAEERKIQKYLENSRVFAYDMPLAPSAVTLLDLPFAANSLTQDEFMDAVSLISELAKFSYQFWKDCDSFNKRSEADFVKVLNTELCSYISESGPFSKSLYFGPAKAVELGACCSLPHDSGDGMAEDDLPYIAFEDVPDEEEEQLLQ</sequence>
<name>A0AA88LHV9_ARTSF</name>
<proteinExistence type="predicted"/>